<keyword evidence="3" id="KW-1185">Reference proteome</keyword>
<name>A0ABY6JU97_9GAMM</name>
<accession>A0ABY6JU97</accession>
<dbReference type="EMBL" id="CP080627">
    <property type="protein sequence ID" value="UYV20516.1"/>
    <property type="molecule type" value="Genomic_DNA"/>
</dbReference>
<protein>
    <submittedName>
        <fullName evidence="2">DUF2970 domain-containing protein</fullName>
    </submittedName>
</protein>
<organism evidence="2 3">
    <name type="scientific">Halomonas qaidamensis</name>
    <dbReference type="NCBI Taxonomy" id="2866211"/>
    <lineage>
        <taxon>Bacteria</taxon>
        <taxon>Pseudomonadati</taxon>
        <taxon>Pseudomonadota</taxon>
        <taxon>Gammaproteobacteria</taxon>
        <taxon>Oceanospirillales</taxon>
        <taxon>Halomonadaceae</taxon>
        <taxon>Halomonas</taxon>
    </lineage>
</organism>
<evidence type="ECO:0000313" key="2">
    <source>
        <dbReference type="EMBL" id="UYV20516.1"/>
    </source>
</evidence>
<keyword evidence="1" id="KW-0812">Transmembrane</keyword>
<evidence type="ECO:0000256" key="1">
    <source>
        <dbReference type="SAM" id="Phobius"/>
    </source>
</evidence>
<dbReference type="Proteomes" id="UP001163082">
    <property type="component" value="Chromosome"/>
</dbReference>
<reference evidence="2 3" key="1">
    <citation type="journal article" date="2022" name="Antonie Van Leeuwenhoek">
        <title>Whole genome sequencing of the halophilic Halomonas qaidamensis XH36, a novel species strain with high ectoine production.</title>
        <authorList>
            <person name="Zhang T."/>
            <person name="Cui T."/>
            <person name="Cao Y."/>
            <person name="Li Y."/>
            <person name="Li F."/>
            <person name="Zhu D."/>
            <person name="Xing J."/>
        </authorList>
    </citation>
    <scope>NUCLEOTIDE SEQUENCE [LARGE SCALE GENOMIC DNA]</scope>
    <source>
        <strain evidence="2 3">XH36</strain>
    </source>
</reference>
<keyword evidence="1" id="KW-1133">Transmembrane helix</keyword>
<sequence length="57" mass="6218">MWSVVKSVLSALLGVQNDHQRQQDFSTGKPTVFILTGIAITFLFVLILVGVAMIASR</sequence>
<feature type="transmembrane region" description="Helical" evidence="1">
    <location>
        <begin position="32"/>
        <end position="55"/>
    </location>
</feature>
<evidence type="ECO:0000313" key="3">
    <source>
        <dbReference type="Proteomes" id="UP001163082"/>
    </source>
</evidence>
<gene>
    <name evidence="2" type="ORF">K1Y77_07695</name>
</gene>
<dbReference type="InterPro" id="IPR021344">
    <property type="entry name" value="DUF2970"/>
</dbReference>
<dbReference type="RefSeq" id="WP_264431183.1">
    <property type="nucleotide sequence ID" value="NZ_CP080627.1"/>
</dbReference>
<keyword evidence="1" id="KW-0472">Membrane</keyword>
<proteinExistence type="predicted"/>
<dbReference type="Pfam" id="PF11174">
    <property type="entry name" value="DUF2970"/>
    <property type="match status" value="1"/>
</dbReference>